<feature type="compositionally biased region" description="Basic and acidic residues" evidence="4">
    <location>
        <begin position="440"/>
        <end position="461"/>
    </location>
</feature>
<evidence type="ECO:0000256" key="1">
    <source>
        <dbReference type="ARBA" id="ARBA00004429"/>
    </source>
</evidence>
<dbReference type="GO" id="GO:0022857">
    <property type="term" value="F:transmembrane transporter activity"/>
    <property type="evidence" value="ECO:0007669"/>
    <property type="project" value="InterPro"/>
</dbReference>
<keyword evidence="7" id="KW-1185">Reference proteome</keyword>
<dbReference type="InterPro" id="IPR050375">
    <property type="entry name" value="MFS_TsgA-like"/>
</dbReference>
<comment type="caution">
    <text evidence="6">The sequence shown here is derived from an EMBL/GenBank/DDBJ whole genome shotgun (WGS) entry which is preliminary data.</text>
</comment>
<dbReference type="OrthoDB" id="546893at2759"/>
<feature type="transmembrane region" description="Helical" evidence="5">
    <location>
        <begin position="21"/>
        <end position="43"/>
    </location>
</feature>
<comment type="subcellular location">
    <subcellularLocation>
        <location evidence="1">Cell inner membrane</location>
        <topology evidence="1">Multi-pass membrane protein</topology>
    </subcellularLocation>
</comment>
<dbReference type="AlphaFoldDB" id="A0A9P5HHA0"/>
<keyword evidence="2" id="KW-1003">Cell membrane</keyword>
<keyword evidence="5" id="KW-0812">Transmembrane</keyword>
<name>A0A9P5HHA0_9HYPO</name>
<dbReference type="PANTHER" id="PTHR43702:SF3">
    <property type="entry name" value="PROTEIN TSGA"/>
    <property type="match status" value="1"/>
</dbReference>
<evidence type="ECO:0000313" key="6">
    <source>
        <dbReference type="EMBL" id="KAF7553239.1"/>
    </source>
</evidence>
<accession>A0A9P5HHA0</accession>
<dbReference type="EMBL" id="JAANBB010000048">
    <property type="protein sequence ID" value="KAF7553239.1"/>
    <property type="molecule type" value="Genomic_DNA"/>
</dbReference>
<feature type="region of interest" description="Disordered" evidence="4">
    <location>
        <begin position="430"/>
        <end position="461"/>
    </location>
</feature>
<dbReference type="Proteomes" id="UP000722485">
    <property type="component" value="Unassembled WGS sequence"/>
</dbReference>
<feature type="transmembrane region" description="Helical" evidence="5">
    <location>
        <begin position="335"/>
        <end position="358"/>
    </location>
</feature>
<protein>
    <recommendedName>
        <fullName evidence="8">Glucose/galactose transporter</fullName>
    </recommendedName>
</protein>
<evidence type="ECO:0000313" key="7">
    <source>
        <dbReference type="Proteomes" id="UP000722485"/>
    </source>
</evidence>
<evidence type="ECO:0000256" key="5">
    <source>
        <dbReference type="SAM" id="Phobius"/>
    </source>
</evidence>
<dbReference type="InterPro" id="IPR036259">
    <property type="entry name" value="MFS_trans_sf"/>
</dbReference>
<feature type="transmembrane region" description="Helical" evidence="5">
    <location>
        <begin position="63"/>
        <end position="81"/>
    </location>
</feature>
<evidence type="ECO:0000256" key="3">
    <source>
        <dbReference type="ARBA" id="ARBA00023180"/>
    </source>
</evidence>
<reference evidence="6" key="1">
    <citation type="submission" date="2020-03" db="EMBL/GenBank/DDBJ databases">
        <title>Draft Genome Sequence of Cylindrodendrum hubeiense.</title>
        <authorList>
            <person name="Buettner E."/>
            <person name="Kellner H."/>
        </authorList>
    </citation>
    <scope>NUCLEOTIDE SEQUENCE</scope>
    <source>
        <strain evidence="6">IHI 201604</strain>
    </source>
</reference>
<dbReference type="PANTHER" id="PTHR43702">
    <property type="entry name" value="L-FUCOSE-PROTON SYMPORTER"/>
    <property type="match status" value="1"/>
</dbReference>
<feature type="transmembrane region" description="Helical" evidence="5">
    <location>
        <begin position="197"/>
        <end position="217"/>
    </location>
</feature>
<feature type="transmembrane region" description="Helical" evidence="5">
    <location>
        <begin position="370"/>
        <end position="387"/>
    </location>
</feature>
<dbReference type="InterPro" id="IPR011701">
    <property type="entry name" value="MFS"/>
</dbReference>
<evidence type="ECO:0008006" key="8">
    <source>
        <dbReference type="Google" id="ProtNLM"/>
    </source>
</evidence>
<organism evidence="6 7">
    <name type="scientific">Cylindrodendrum hubeiense</name>
    <dbReference type="NCBI Taxonomy" id="595255"/>
    <lineage>
        <taxon>Eukaryota</taxon>
        <taxon>Fungi</taxon>
        <taxon>Dikarya</taxon>
        <taxon>Ascomycota</taxon>
        <taxon>Pezizomycotina</taxon>
        <taxon>Sordariomycetes</taxon>
        <taxon>Hypocreomycetidae</taxon>
        <taxon>Hypocreales</taxon>
        <taxon>Nectriaceae</taxon>
        <taxon>Cylindrodendrum</taxon>
    </lineage>
</organism>
<keyword evidence="5" id="KW-1133">Transmembrane helix</keyword>
<proteinExistence type="predicted"/>
<feature type="transmembrane region" description="Helical" evidence="5">
    <location>
        <begin position="249"/>
        <end position="272"/>
    </location>
</feature>
<dbReference type="Gene3D" id="1.20.1250.20">
    <property type="entry name" value="MFS general substrate transporter like domains"/>
    <property type="match status" value="2"/>
</dbReference>
<keyword evidence="5" id="KW-0472">Membrane</keyword>
<dbReference type="GO" id="GO:0005886">
    <property type="term" value="C:plasma membrane"/>
    <property type="evidence" value="ECO:0007669"/>
    <property type="project" value="UniProtKB-SubCell"/>
</dbReference>
<evidence type="ECO:0000256" key="2">
    <source>
        <dbReference type="ARBA" id="ARBA00022475"/>
    </source>
</evidence>
<dbReference type="Pfam" id="PF07690">
    <property type="entry name" value="MFS_1"/>
    <property type="match status" value="1"/>
</dbReference>
<feature type="transmembrane region" description="Helical" evidence="5">
    <location>
        <begin position="123"/>
        <end position="145"/>
    </location>
</feature>
<feature type="transmembrane region" description="Helical" evidence="5">
    <location>
        <begin position="399"/>
        <end position="420"/>
    </location>
</feature>
<keyword evidence="3" id="KW-0325">Glycoprotein</keyword>
<gene>
    <name evidence="6" type="ORF">G7Z17_g3771</name>
</gene>
<feature type="transmembrane region" description="Helical" evidence="5">
    <location>
        <begin position="93"/>
        <end position="111"/>
    </location>
</feature>
<dbReference type="SUPFAM" id="SSF103473">
    <property type="entry name" value="MFS general substrate transporter"/>
    <property type="match status" value="1"/>
</dbReference>
<evidence type="ECO:0000256" key="4">
    <source>
        <dbReference type="SAM" id="MobiDB-lite"/>
    </source>
</evidence>
<sequence length="461" mass="49321">MAGGIPTAAPTLTGGYLTGRALIFPLSLIISLFFLWGFSYGLLDVLNKHFQTVLGITRLESTGLQVMYFGGGYLLFSPIAAEVLKRRGYKQTILMGLTLYSLGAILFWPVAHSANGNSNGKAVFGGFCACTLVIACGLATLETAANSYAIVIGKPESASARLQFCQSWNGVASFIGPLIASKYFFSGENQDSLTNVQYVYLAVSCAGAAVAVLFFFARLPEIPEAVIEDEDQAHGHVALGSFWKQYNMWFAFGAQLCYVGAQVTIATFFINYAHENGGISTSKASTMLSYALITFTVGRFFATALAMVLTSGFIMVVYTLCAIALTAYVSAGHGAASVGVLIAIFFFEAPMYPTIFAMGTKNLGRHTRRAAGVLVMGVSGGAIFPPIQGAIADAKGTRISYIVPLVGFVYVLVYVGVNWVRDGMKILQPKASETSVGDESSEKENDNAIYEQREKKGDDMA</sequence>